<sequence length="216" mass="25018">MSKGHVKFDEDESAANAAAITDRKNSMQVISKNNEQTHLDSDEESDEDDAPQEEGLHSGKNEIESRLTEREEAIRSEQSQLKSKRRKQNELYAKQKKVINETEIVEETIAELPEELLDNIDQREESSAQNLSSKHINFDKFDDSDEEEEEEEVARAIKARKRKTLKNLRKDSVKRGKFKIQLLPTTQDSKALPPKKESSIINSRDRWLNRKTLNKR</sequence>
<reference evidence="2" key="1">
    <citation type="submission" date="2022-10" db="EMBL/GenBank/DDBJ databases">
        <authorList>
            <person name="Byrne P K."/>
        </authorList>
    </citation>
    <scope>NUCLEOTIDE SEQUENCE</scope>
    <source>
        <strain evidence="2">ZP964</strain>
    </source>
</reference>
<evidence type="ECO:0000256" key="1">
    <source>
        <dbReference type="SAM" id="MobiDB-lite"/>
    </source>
</evidence>
<evidence type="ECO:0000313" key="2">
    <source>
        <dbReference type="EMBL" id="CAI4064731.1"/>
    </source>
</evidence>
<dbReference type="EMBL" id="OX365935">
    <property type="protein sequence ID" value="CAI4064731.1"/>
    <property type="molecule type" value="Genomic_DNA"/>
</dbReference>
<feature type="compositionally biased region" description="Basic and acidic residues" evidence="1">
    <location>
        <begin position="194"/>
        <end position="208"/>
    </location>
</feature>
<proteinExistence type="predicted"/>
<feature type="compositionally biased region" description="Acidic residues" evidence="1">
    <location>
        <begin position="41"/>
        <end position="52"/>
    </location>
</feature>
<feature type="region of interest" description="Disordered" evidence="1">
    <location>
        <begin position="1"/>
        <end position="98"/>
    </location>
</feature>
<gene>
    <name evidence="2" type="primary">SUVZ08G1170</name>
    <name evidence="2" type="ORF">SUVZ_08G1170</name>
</gene>
<evidence type="ECO:0000313" key="3">
    <source>
        <dbReference type="Proteomes" id="UP001162085"/>
    </source>
</evidence>
<keyword evidence="3" id="KW-1185">Reference proteome</keyword>
<name>A0ABN8WXI8_SACUV</name>
<dbReference type="Pfam" id="PF08297">
    <property type="entry name" value="U3_snoRNA_assoc"/>
    <property type="match status" value="1"/>
</dbReference>
<dbReference type="Proteomes" id="UP001162085">
    <property type="component" value="Chromosome 8"/>
</dbReference>
<feature type="compositionally biased region" description="Basic and acidic residues" evidence="1">
    <location>
        <begin position="54"/>
        <end position="75"/>
    </location>
</feature>
<feature type="region of interest" description="Disordered" evidence="1">
    <location>
        <begin position="180"/>
        <end position="216"/>
    </location>
</feature>
<organism evidence="2 3">
    <name type="scientific">Saccharomyces uvarum</name>
    <name type="common">Yeast</name>
    <name type="synonym">Saccharomyces bayanus var. uvarum</name>
    <dbReference type="NCBI Taxonomy" id="230603"/>
    <lineage>
        <taxon>Eukaryota</taxon>
        <taxon>Fungi</taxon>
        <taxon>Dikarya</taxon>
        <taxon>Ascomycota</taxon>
        <taxon>Saccharomycotina</taxon>
        <taxon>Saccharomycetes</taxon>
        <taxon>Saccharomycetales</taxon>
        <taxon>Saccharomycetaceae</taxon>
        <taxon>Saccharomyces</taxon>
    </lineage>
</organism>
<dbReference type="InterPro" id="IPR013268">
    <property type="entry name" value="UTP16"/>
</dbReference>
<protein>
    <submittedName>
        <fullName evidence="2">Uncharacterized protein</fullName>
    </submittedName>
</protein>
<accession>A0ABN8WXI8</accession>